<dbReference type="SMART" id="SM00906">
    <property type="entry name" value="Fungal_trans"/>
    <property type="match status" value="1"/>
</dbReference>
<evidence type="ECO:0000313" key="4">
    <source>
        <dbReference type="EMBL" id="RKF71479.1"/>
    </source>
</evidence>
<dbReference type="PANTHER" id="PTHR31644">
    <property type="entry name" value="TRANSCRIPTIONAL ACTIVATOR ARO80-RELATED"/>
    <property type="match status" value="1"/>
</dbReference>
<name>A0A420HCQ4_9PEZI</name>
<gene>
    <name evidence="4" type="ORF">GcM3_101010</name>
    <name evidence="3" type="ORF">GcM3_203028</name>
</gene>
<reference evidence="3 5" key="1">
    <citation type="journal article" date="2018" name="BMC Genomics">
        <title>Comparative genome analyses reveal sequence features reflecting distinct modes of host-adaptation between dicot and monocot powdery mildew.</title>
        <authorList>
            <person name="Wu Y."/>
            <person name="Ma X."/>
            <person name="Pan Z."/>
            <person name="Kale S.D."/>
            <person name="Song Y."/>
            <person name="King H."/>
            <person name="Zhang Q."/>
            <person name="Presley C."/>
            <person name="Deng X."/>
            <person name="Wei C.I."/>
            <person name="Xiao S."/>
        </authorList>
    </citation>
    <scope>NUCLEOTIDE SEQUENCE [LARGE SCALE GENOMIC DNA]</scope>
    <source>
        <strain evidence="3">UMSG3</strain>
    </source>
</reference>
<protein>
    <submittedName>
        <fullName evidence="3">Putative zn2 cys6 dna-binding protein</fullName>
    </submittedName>
</protein>
<proteinExistence type="predicted"/>
<keyword evidence="5" id="KW-1185">Reference proteome</keyword>
<dbReference type="Pfam" id="PF04082">
    <property type="entry name" value="Fungal_trans"/>
    <property type="match status" value="1"/>
</dbReference>
<sequence>MIKTTVSNQNFRARNESTISLTPTYIHDNIVSAHLDNPSDALEILAQVEDRADNGIAAGLDPCDPRNSREATSENLASKVDKIWSYQPFEENLISVDTIYCLFTNYKELYHPYFPIVPQESFDPTRLPWMSRNEPHLFSAILTVASRDNEVLHQICYDHMQKLILMLLGGTNANINAVEGLLLLSQWVPCPLNSDSSIGRGEEDRIAWMYIGMALRLAYYIGLDRTFDRSDINEEQIYLYRKELVWAACYICDRQVSVRVGKRFWTRGPDPKSNNVPTLRQISAGDDSTALAFQANLEMTHIFSNVHNLLYSSKDDSLKDILTGRYTEYLDDFRACIRDWNETWGALPCSPRVKTSLLLTYNYLRLYVNAFAYQATVSRMLSYKEGFDKTPDRDNYVPFINAAAPDARFIYEALDAAKSLICTFNDSVEPTILRHMPVTIYLFIIYSAVRITTNLNDNERQKIRVMIQKTIERLQTNSNGPNDMGSRYAHLLQMLWRKVPKRNERNDIYINDASRSISDGVVQFGNDCMIAGSEELALKSISPDQNLNNLHPITPNNFENGPQTNRLQPYFFSNPKPTGFSWLDLDATWNFATQDNGGDDSSTGSICDFKYEITNMSGNPGHLSPTEFNTGFFGASKVCEGERGCGLIF</sequence>
<dbReference type="GO" id="GO:0008270">
    <property type="term" value="F:zinc ion binding"/>
    <property type="evidence" value="ECO:0007669"/>
    <property type="project" value="InterPro"/>
</dbReference>
<dbReference type="GO" id="GO:0006351">
    <property type="term" value="P:DNA-templated transcription"/>
    <property type="evidence" value="ECO:0007669"/>
    <property type="project" value="InterPro"/>
</dbReference>
<evidence type="ECO:0000313" key="5">
    <source>
        <dbReference type="Proteomes" id="UP000283383"/>
    </source>
</evidence>
<dbReference type="PANTHER" id="PTHR31644:SF1">
    <property type="entry name" value="ZN(II)2CYS6 TRANSCRIPTION FACTOR (EUROFUNG)"/>
    <property type="match status" value="1"/>
</dbReference>
<keyword evidence="3" id="KW-0238">DNA-binding</keyword>
<evidence type="ECO:0000313" key="3">
    <source>
        <dbReference type="EMBL" id="RKF55224.1"/>
    </source>
</evidence>
<dbReference type="STRING" id="62708.A0A420HCQ4"/>
<evidence type="ECO:0000259" key="2">
    <source>
        <dbReference type="SMART" id="SM00906"/>
    </source>
</evidence>
<feature type="domain" description="Xylanolytic transcriptional activator regulatory" evidence="2">
    <location>
        <begin position="207"/>
        <end position="285"/>
    </location>
</feature>
<dbReference type="EMBL" id="MCBQ01010117">
    <property type="protein sequence ID" value="RKF71479.1"/>
    <property type="molecule type" value="Genomic_DNA"/>
</dbReference>
<dbReference type="GO" id="GO:0005634">
    <property type="term" value="C:nucleus"/>
    <property type="evidence" value="ECO:0007669"/>
    <property type="project" value="TreeGrafter"/>
</dbReference>
<dbReference type="Proteomes" id="UP000283383">
    <property type="component" value="Unassembled WGS sequence"/>
</dbReference>
<dbReference type="GO" id="GO:0000981">
    <property type="term" value="F:DNA-binding transcription factor activity, RNA polymerase II-specific"/>
    <property type="evidence" value="ECO:0007669"/>
    <property type="project" value="TreeGrafter"/>
</dbReference>
<dbReference type="AlphaFoldDB" id="A0A420HCQ4"/>
<accession>A0A420HCQ4</accession>
<dbReference type="InterPro" id="IPR007219">
    <property type="entry name" value="XnlR_reg_dom"/>
</dbReference>
<keyword evidence="1" id="KW-0539">Nucleus</keyword>
<dbReference type="CDD" id="cd12148">
    <property type="entry name" value="fungal_TF_MHR"/>
    <property type="match status" value="1"/>
</dbReference>
<evidence type="ECO:0000256" key="1">
    <source>
        <dbReference type="ARBA" id="ARBA00023242"/>
    </source>
</evidence>
<comment type="caution">
    <text evidence="3">The sequence shown here is derived from an EMBL/GenBank/DDBJ whole genome shotgun (WGS) entry which is preliminary data.</text>
</comment>
<dbReference type="InterPro" id="IPR052780">
    <property type="entry name" value="AAA_Catabolism_Regulators"/>
</dbReference>
<organism evidence="3 5">
    <name type="scientific">Golovinomyces cichoracearum</name>
    <dbReference type="NCBI Taxonomy" id="62708"/>
    <lineage>
        <taxon>Eukaryota</taxon>
        <taxon>Fungi</taxon>
        <taxon>Dikarya</taxon>
        <taxon>Ascomycota</taxon>
        <taxon>Pezizomycotina</taxon>
        <taxon>Leotiomycetes</taxon>
        <taxon>Erysiphales</taxon>
        <taxon>Erysiphaceae</taxon>
        <taxon>Golovinomyces</taxon>
    </lineage>
</organism>
<dbReference type="GO" id="GO:0003677">
    <property type="term" value="F:DNA binding"/>
    <property type="evidence" value="ECO:0007669"/>
    <property type="project" value="UniProtKB-KW"/>
</dbReference>
<dbReference type="EMBL" id="MCBQ01020355">
    <property type="protein sequence ID" value="RKF55224.1"/>
    <property type="molecule type" value="Genomic_DNA"/>
</dbReference>